<evidence type="ECO:0000313" key="6">
    <source>
        <dbReference type="Proteomes" id="UP000243065"/>
    </source>
</evidence>
<name>A0A656D400_KRYT1</name>
<keyword evidence="2" id="KW-0812">Transmembrane</keyword>
<dbReference type="Gene3D" id="3.30.1950.10">
    <property type="entry name" value="wza like domain"/>
    <property type="match status" value="1"/>
</dbReference>
<sequence length="559" mass="63321">MKKFLLLLIIFILKFNLFAQLLEIKPEVTKKELGVKFFDEFFKQSQNLQYPLLDPSLFSLEKPIDSETYIIGPGDVLSVNIWSSPPLNFMVQVTVEGTVIVPTVGEFKVSGLTLSEAKKVMIQKIKSKYIASEITTTLIAPRSFNVIVTGYVLNEGKYKVRSIDRVSDAILFAFLPSDSLQLTRRNTMIDSVSLRKILLKRGDKIFKVDLHKYLATGEDKYNPYLLEGDWIVVQRRDPSSFVAIYGGVNKPGVYEFVQGDKLTDIIKIAGGVIESADVENVEIVRLDENGELKERLSVNLSNILNGKGDDVTLENNDRIFIPEKRTLKQNYTITVMGEVKYPGVYPISRNGTMLSEILGKVGINSFSDVENAYIVRGLTPFDPQREHILGYLFLKNFAFSREDSLNFSQELSLLDSVKFVAIDFIKIISGTADLELQDGDFIYIPRKQIPMVYVFGQVSNPGFVAYKEGKDYRYYISQAGGFSQLARRGEVKVIKRKTYVWYDADDTKIEPGDFIFVPKKVVREPIYYWNVFKDVILTVGAVASTVATIILIYNQLKAK</sequence>
<dbReference type="Gene3D" id="3.10.560.10">
    <property type="entry name" value="Outer membrane lipoprotein wza domain like"/>
    <property type="match status" value="4"/>
</dbReference>
<evidence type="ECO:0000259" key="4">
    <source>
        <dbReference type="Pfam" id="PF10531"/>
    </source>
</evidence>
<dbReference type="Proteomes" id="UP000243065">
    <property type="component" value="Unassembled WGS sequence"/>
</dbReference>
<dbReference type="InterPro" id="IPR049712">
    <property type="entry name" value="Poly_export"/>
</dbReference>
<evidence type="ECO:0000256" key="2">
    <source>
        <dbReference type="SAM" id="Phobius"/>
    </source>
</evidence>
<dbReference type="AlphaFoldDB" id="A0A656D400"/>
<gene>
    <name evidence="5" type="ORF">JGI24_00268</name>
</gene>
<accession>A0A656D400</accession>
<keyword evidence="6" id="KW-1185">Reference proteome</keyword>
<dbReference type="GO" id="GO:0015159">
    <property type="term" value="F:polysaccharide transmembrane transporter activity"/>
    <property type="evidence" value="ECO:0007669"/>
    <property type="project" value="InterPro"/>
</dbReference>
<dbReference type="InterPro" id="IPR003715">
    <property type="entry name" value="Poly_export_N"/>
</dbReference>
<evidence type="ECO:0000313" key="5">
    <source>
        <dbReference type="EMBL" id="CUS97428.1"/>
    </source>
</evidence>
<evidence type="ECO:0000256" key="1">
    <source>
        <dbReference type="ARBA" id="ARBA00022729"/>
    </source>
</evidence>
<reference evidence="5 6" key="1">
    <citation type="submission" date="2015-11" db="EMBL/GenBank/DDBJ databases">
        <authorList>
            <person name="Varghese N."/>
        </authorList>
    </citation>
    <scope>NUCLEOTIDE SEQUENCE [LARGE SCALE GENOMIC DNA]</scope>
    <source>
        <strain evidence="5 6">JGI-24</strain>
    </source>
</reference>
<feature type="domain" description="Soluble ligand binding" evidence="4">
    <location>
        <begin position="333"/>
        <end position="362"/>
    </location>
</feature>
<evidence type="ECO:0000259" key="3">
    <source>
        <dbReference type="Pfam" id="PF02563"/>
    </source>
</evidence>
<keyword evidence="2" id="KW-0472">Membrane</keyword>
<dbReference type="Pfam" id="PF02563">
    <property type="entry name" value="Poly_export"/>
    <property type="match status" value="1"/>
</dbReference>
<feature type="domain" description="Soluble ligand binding" evidence="4">
    <location>
        <begin position="242"/>
        <end position="291"/>
    </location>
</feature>
<keyword evidence="2" id="KW-1133">Transmembrane helix</keyword>
<organism evidence="5 6">
    <name type="scientific">Kryptobacter tengchongensis</name>
    <dbReference type="NCBI Taxonomy" id="1643429"/>
    <lineage>
        <taxon>Bacteria</taxon>
        <taxon>Pseudomonadati</taxon>
        <taxon>Candidatus Kryptoniota</taxon>
        <taxon>Candidatus Kryptobacter</taxon>
    </lineage>
</organism>
<dbReference type="PANTHER" id="PTHR33619">
    <property type="entry name" value="POLYSACCHARIDE EXPORT PROTEIN GFCE-RELATED"/>
    <property type="match status" value="1"/>
</dbReference>
<proteinExistence type="predicted"/>
<feature type="transmembrane region" description="Helical" evidence="2">
    <location>
        <begin position="535"/>
        <end position="553"/>
    </location>
</feature>
<dbReference type="EMBL" id="CZVU01000007">
    <property type="protein sequence ID" value="CUS97428.1"/>
    <property type="molecule type" value="Genomic_DNA"/>
</dbReference>
<dbReference type="PANTHER" id="PTHR33619:SF3">
    <property type="entry name" value="POLYSACCHARIDE EXPORT PROTEIN GFCE-RELATED"/>
    <property type="match status" value="1"/>
</dbReference>
<protein>
    <submittedName>
        <fullName evidence="5">Protein involved in polysaccharide export, contains SLBB domain of the beta-grasp fold</fullName>
    </submittedName>
</protein>
<dbReference type="Pfam" id="PF10531">
    <property type="entry name" value="SLBB"/>
    <property type="match status" value="3"/>
</dbReference>
<feature type="domain" description="Soluble ligand binding" evidence="4">
    <location>
        <begin position="451"/>
        <end position="496"/>
    </location>
</feature>
<keyword evidence="1" id="KW-0732">Signal</keyword>
<dbReference type="InterPro" id="IPR019554">
    <property type="entry name" value="Soluble_ligand-bd"/>
</dbReference>
<feature type="domain" description="Polysaccharide export protein N-terminal" evidence="3">
    <location>
        <begin position="66"/>
        <end position="131"/>
    </location>
</feature>